<sequence>MKLFTVGLLLFVTTSSVFGWYKKEPKPWYPGPELPPPQSPESDYVKEAALQAGNLKDWYLQETKQFLDGPGNKLPQSPNNFYFYVVQNFFLGKPASSSNGTPGTIVSTCRKNKDCKSTHHCVKGVCELQPEHRKPQKCKVDQDCQHYLSKSVISNFHVFCDHGQCNLGHRKPNAPEVQMCIHFSDCINGGECRNHRCVPRDEGTTKAPKKPLVPEGPCKVDRDCKTNVPNGLMYLVHVYCDNGQCKRGRRPTTPSTSKPRSPTSPTSIVGCHNGICTDQSLPIPRPHSRQCKIDRDCDLKLPGGFNLPIQFIPFYCDEGHCKHGHRKSPNTPEIPATPEHQFCRFDFQCINGGRCQSNRCVPNHDATKAPLIPYFPHPHSRHCKIDRDCEYELPGEITIPIPFMPMYCNEGLCKHGHRKPEITSITEAPDAQICKFDFECINGGKCQNYRCVVNENPLKPFHPYPTKCKVDRDCEYELPGEITIPIPFMPMYCNEGLCKHGHRKPEITAATVAQETTKAPLKPFNPHFRPCQVDYDCRIKLPNGVRLPIPYYCNKGRCNMGVRKHNDTEVTVGPIEVVTTASTPSSNDVTTKNPSPFKCQTNKDCIGVFKPYIPGMEEKCIRNHCVAYGAVPAESYTTTKKPLECKSHSDCYQHDIVCGGARYCKNGRCHSQKFSVSMDILIPASKKPCKDDSGCFAHSIICGVPHRCESSQCVSQSSTSSPSTKVPAIQQDSTPSTRTTKKPRNQCHTDRDCNGHSKIQFLPARKYCDAGVCKYGHPSVSKTSTTQQASTPSITTKKPKNICHSDKDCPSFVGGNFPRYGYCDKNGECKYDHPSTRKTSTTKQTPTTAVTTTAQPTVFLPKQCKTDYDCVQNVGFQHKALVNVFCHNGHCALNKSPTSTVKPSESPTTVAEKLVTRDLHYCNVNNDCAPFTPLETVATCYNHHCYIGDDEIYALKVSAHPEWYPTKKVTTSPSTPSTSTTKIQKPIEPTQILITSRPLESLPSTKPHEKKCKHDSDCYKLMAWHSLMPVKCINGKCLSVPRTPNAPIVQTSVAPVEDTTTKKPVQGIKCKSNSDCRGLVLGHHLRCEHGKCVIADQIRQNSTVQTSTAKPHSGHSSASEGPKKHTTSEHHDHHPSTTTTKKVQLLPESVTVSSTPHVYSCRRNRDCKNFPHPKNMPVYCEHRICKHGNRRPRNDFDTCKIDSDCTNGEGPCVNGFCSRPRHHKKSV</sequence>
<reference evidence="2" key="1">
    <citation type="submission" date="2022-11" db="UniProtKB">
        <authorList>
            <consortium name="WormBaseParasite"/>
        </authorList>
    </citation>
    <scope>IDENTIFICATION</scope>
</reference>
<proteinExistence type="predicted"/>
<evidence type="ECO:0000313" key="2">
    <source>
        <dbReference type="WBParaSite" id="ES5_v2.g6224.t1"/>
    </source>
</evidence>
<name>A0AC34GPN2_9BILA</name>
<accession>A0AC34GPN2</accession>
<evidence type="ECO:0000313" key="1">
    <source>
        <dbReference type="Proteomes" id="UP000887579"/>
    </source>
</evidence>
<protein>
    <submittedName>
        <fullName evidence="2">C3H1-type domain-containing protein</fullName>
    </submittedName>
</protein>
<dbReference type="Proteomes" id="UP000887579">
    <property type="component" value="Unplaced"/>
</dbReference>
<dbReference type="WBParaSite" id="ES5_v2.g6224.t1">
    <property type="protein sequence ID" value="ES5_v2.g6224.t1"/>
    <property type="gene ID" value="ES5_v2.g6224"/>
</dbReference>
<organism evidence="1 2">
    <name type="scientific">Panagrolaimus sp. ES5</name>
    <dbReference type="NCBI Taxonomy" id="591445"/>
    <lineage>
        <taxon>Eukaryota</taxon>
        <taxon>Metazoa</taxon>
        <taxon>Ecdysozoa</taxon>
        <taxon>Nematoda</taxon>
        <taxon>Chromadorea</taxon>
        <taxon>Rhabditida</taxon>
        <taxon>Tylenchina</taxon>
        <taxon>Panagrolaimomorpha</taxon>
        <taxon>Panagrolaimoidea</taxon>
        <taxon>Panagrolaimidae</taxon>
        <taxon>Panagrolaimus</taxon>
    </lineage>
</organism>